<comment type="similarity">
    <text evidence="1">Belongs to the fatty acyl-CoA reductase family.</text>
</comment>
<comment type="function">
    <text evidence="1">Catalyzes the reduction of fatty acyl-CoA to fatty alcohols.</text>
</comment>
<dbReference type="SUPFAM" id="SSF51735">
    <property type="entry name" value="NAD(P)-binding Rossmann-fold domains"/>
    <property type="match status" value="1"/>
</dbReference>
<dbReference type="PANTHER" id="PTHR11011:SF64">
    <property type="entry name" value="FATTY ACYL-COA REDUCTASE"/>
    <property type="match status" value="1"/>
</dbReference>
<dbReference type="EMBL" id="JASCZI010091098">
    <property type="protein sequence ID" value="MED6148952.1"/>
    <property type="molecule type" value="Genomic_DNA"/>
</dbReference>
<keyword evidence="1 3" id="KW-0560">Oxidoreductase</keyword>
<organism evidence="3 4">
    <name type="scientific">Stylosanthes scabra</name>
    <dbReference type="NCBI Taxonomy" id="79078"/>
    <lineage>
        <taxon>Eukaryota</taxon>
        <taxon>Viridiplantae</taxon>
        <taxon>Streptophyta</taxon>
        <taxon>Embryophyta</taxon>
        <taxon>Tracheophyta</taxon>
        <taxon>Spermatophyta</taxon>
        <taxon>Magnoliopsida</taxon>
        <taxon>eudicotyledons</taxon>
        <taxon>Gunneridae</taxon>
        <taxon>Pentapetalae</taxon>
        <taxon>rosids</taxon>
        <taxon>fabids</taxon>
        <taxon>Fabales</taxon>
        <taxon>Fabaceae</taxon>
        <taxon>Papilionoideae</taxon>
        <taxon>50 kb inversion clade</taxon>
        <taxon>dalbergioids sensu lato</taxon>
        <taxon>Dalbergieae</taxon>
        <taxon>Pterocarpus clade</taxon>
        <taxon>Stylosanthes</taxon>
    </lineage>
</organism>
<keyword evidence="1" id="KW-0443">Lipid metabolism</keyword>
<comment type="catalytic activity">
    <reaction evidence="1">
        <text>a long-chain fatty acyl-CoA + 2 NADPH + 2 H(+) = a long-chain primary fatty alcohol + 2 NADP(+) + CoA</text>
        <dbReference type="Rhea" id="RHEA:52716"/>
        <dbReference type="ChEBI" id="CHEBI:15378"/>
        <dbReference type="ChEBI" id="CHEBI:57287"/>
        <dbReference type="ChEBI" id="CHEBI:57783"/>
        <dbReference type="ChEBI" id="CHEBI:58349"/>
        <dbReference type="ChEBI" id="CHEBI:77396"/>
        <dbReference type="ChEBI" id="CHEBI:83139"/>
        <dbReference type="EC" id="1.2.1.84"/>
    </reaction>
</comment>
<feature type="domain" description="Thioester reductase (TE)" evidence="2">
    <location>
        <begin position="2"/>
        <end position="116"/>
    </location>
</feature>
<keyword evidence="4" id="KW-1185">Reference proteome</keyword>
<evidence type="ECO:0000313" key="4">
    <source>
        <dbReference type="Proteomes" id="UP001341840"/>
    </source>
</evidence>
<proteinExistence type="inferred from homology"/>
<name>A0ABU6TJL3_9FABA</name>
<comment type="caution">
    <text evidence="3">The sequence shown here is derived from an EMBL/GenBank/DDBJ whole genome shotgun (WGS) entry which is preliminary data.</text>
</comment>
<dbReference type="EC" id="1.2.1.84" evidence="1"/>
<evidence type="ECO:0000256" key="1">
    <source>
        <dbReference type="RuleBase" id="RU363097"/>
    </source>
</evidence>
<dbReference type="Gene3D" id="3.40.50.720">
    <property type="entry name" value="NAD(P)-binding Rossmann-like Domain"/>
    <property type="match status" value="1"/>
</dbReference>
<reference evidence="3 4" key="1">
    <citation type="journal article" date="2023" name="Plants (Basel)">
        <title>Bridging the Gap: Combining Genomics and Transcriptomics Approaches to Understand Stylosanthes scabra, an Orphan Legume from the Brazilian Caatinga.</title>
        <authorList>
            <person name="Ferreira-Neto J.R.C."/>
            <person name="da Silva M.D."/>
            <person name="Binneck E."/>
            <person name="de Melo N.F."/>
            <person name="da Silva R.H."/>
            <person name="de Melo A.L.T.M."/>
            <person name="Pandolfi V."/>
            <person name="Bustamante F.O."/>
            <person name="Brasileiro-Vidal A.C."/>
            <person name="Benko-Iseppon A.M."/>
        </authorList>
    </citation>
    <scope>NUCLEOTIDE SEQUENCE [LARGE SCALE GENOMIC DNA]</scope>
    <source>
        <tissue evidence="3">Leaves</tissue>
    </source>
</reference>
<accession>A0ABU6TJL3</accession>
<dbReference type="GO" id="GO:0102965">
    <property type="term" value="F:alcohol-forming long-chain fatty acyl-CoA reductase activity"/>
    <property type="evidence" value="ECO:0007669"/>
    <property type="project" value="UniProtKB-EC"/>
</dbReference>
<evidence type="ECO:0000313" key="3">
    <source>
        <dbReference type="EMBL" id="MED6148952.1"/>
    </source>
</evidence>
<keyword evidence="1" id="KW-0444">Lipid biosynthesis</keyword>
<dbReference type="InterPro" id="IPR036291">
    <property type="entry name" value="NAD(P)-bd_dom_sf"/>
</dbReference>
<dbReference type="InterPro" id="IPR026055">
    <property type="entry name" value="FAR"/>
</dbReference>
<protein>
    <recommendedName>
        <fullName evidence="1">Fatty acyl-CoA reductase</fullName>
        <ecNumber evidence="1">1.2.1.84</ecNumber>
    </recommendedName>
</protein>
<dbReference type="InterPro" id="IPR013120">
    <property type="entry name" value="FAR_NAD-bd"/>
</dbReference>
<keyword evidence="1" id="KW-0521">NADP</keyword>
<sequence length="117" mass="12966">MTAYVCGEKSGLIIESPYHFNGVPGLDIDAEKKFVCHKLGELQKQGATQKQITIAMKELGINRAKAYGWPNTYVFTKAVGEMLVGEMKENLSIVILRPAIVTSTYKEPFSGWVEGVR</sequence>
<dbReference type="Proteomes" id="UP001341840">
    <property type="component" value="Unassembled WGS sequence"/>
</dbReference>
<dbReference type="Pfam" id="PF07993">
    <property type="entry name" value="NAD_binding_4"/>
    <property type="match status" value="1"/>
</dbReference>
<gene>
    <name evidence="3" type="primary">FAR3_1</name>
    <name evidence="3" type="ORF">PIB30_057785</name>
</gene>
<evidence type="ECO:0000259" key="2">
    <source>
        <dbReference type="Pfam" id="PF07993"/>
    </source>
</evidence>
<dbReference type="PANTHER" id="PTHR11011">
    <property type="entry name" value="MALE STERILITY PROTEIN 2-RELATED"/>
    <property type="match status" value="1"/>
</dbReference>